<dbReference type="OrthoDB" id="5979581at2759"/>
<protein>
    <submittedName>
        <fullName evidence="5">Kinase-like domain-containing protein</fullName>
    </submittedName>
</protein>
<evidence type="ECO:0000256" key="1">
    <source>
        <dbReference type="ARBA" id="ARBA00022527"/>
    </source>
</evidence>
<proteinExistence type="predicted"/>
<sequence length="259" mass="29793">MGPSTASMVEYLPKPLVSKIGRRDRYPIWIAKSILRQDLLGIDFLHQSGISHGDLQPGNLLFSVAALYLWTRFVYRNKKSILLSLQPIERQDRKVDLWAPKYLAVNQLLTEFVDLNPNFVIKISDMGGVPTRSQDIWSFCCLVFEFIIGRPLFVVDTTGNKDETNDDHFLQLFSLLDTSPQSYIGELPEGFDLNDLQPLLPLEVLFDQEKPVDMRDEDSKQIKHILRWILQQDDTKRPSASQLLSDPWFLELSTKKSQA</sequence>
<name>A0A9P8C598_9HELO</name>
<dbReference type="InterPro" id="IPR011009">
    <property type="entry name" value="Kinase-like_dom_sf"/>
</dbReference>
<dbReference type="AlphaFoldDB" id="A0A9P8C598"/>
<keyword evidence="5" id="KW-0808">Transferase</keyword>
<comment type="caution">
    <text evidence="5">The sequence shown here is derived from an EMBL/GenBank/DDBJ whole genome shotgun (WGS) entry which is preliminary data.</text>
</comment>
<dbReference type="PROSITE" id="PS50011">
    <property type="entry name" value="PROTEIN_KINASE_DOM"/>
    <property type="match status" value="1"/>
</dbReference>
<keyword evidence="1" id="KW-0723">Serine/threonine-protein kinase</keyword>
<accession>A0A9P8C598</accession>
<evidence type="ECO:0000256" key="3">
    <source>
        <dbReference type="ARBA" id="ARBA00022840"/>
    </source>
</evidence>
<reference evidence="5" key="1">
    <citation type="journal article" date="2021" name="IMA Fungus">
        <title>Genomic characterization of three marine fungi, including Emericellopsis atlantica sp. nov. with signatures of a generalist lifestyle and marine biomass degradation.</title>
        <authorList>
            <person name="Hagestad O.C."/>
            <person name="Hou L."/>
            <person name="Andersen J.H."/>
            <person name="Hansen E.H."/>
            <person name="Altermark B."/>
            <person name="Li C."/>
            <person name="Kuhnert E."/>
            <person name="Cox R.J."/>
            <person name="Crous P.W."/>
            <person name="Spatafora J.W."/>
            <person name="Lail K."/>
            <person name="Amirebrahimi M."/>
            <person name="Lipzen A."/>
            <person name="Pangilinan J."/>
            <person name="Andreopoulos W."/>
            <person name="Hayes R.D."/>
            <person name="Ng V."/>
            <person name="Grigoriev I.V."/>
            <person name="Jackson S.A."/>
            <person name="Sutton T.D.S."/>
            <person name="Dobson A.D.W."/>
            <person name="Rama T."/>
        </authorList>
    </citation>
    <scope>NUCLEOTIDE SEQUENCE</scope>
    <source>
        <strain evidence="5">TRa018bII</strain>
    </source>
</reference>
<keyword evidence="5" id="KW-0418">Kinase</keyword>
<feature type="domain" description="Protein kinase" evidence="4">
    <location>
        <begin position="1"/>
        <end position="249"/>
    </location>
</feature>
<evidence type="ECO:0000313" key="5">
    <source>
        <dbReference type="EMBL" id="KAG9233967.1"/>
    </source>
</evidence>
<dbReference type="Gene3D" id="1.10.510.10">
    <property type="entry name" value="Transferase(Phosphotransferase) domain 1"/>
    <property type="match status" value="1"/>
</dbReference>
<dbReference type="EMBL" id="MU251480">
    <property type="protein sequence ID" value="KAG9233967.1"/>
    <property type="molecule type" value="Genomic_DNA"/>
</dbReference>
<organism evidence="5 6">
    <name type="scientific">Amylocarpus encephaloides</name>
    <dbReference type="NCBI Taxonomy" id="45428"/>
    <lineage>
        <taxon>Eukaryota</taxon>
        <taxon>Fungi</taxon>
        <taxon>Dikarya</taxon>
        <taxon>Ascomycota</taxon>
        <taxon>Pezizomycotina</taxon>
        <taxon>Leotiomycetes</taxon>
        <taxon>Helotiales</taxon>
        <taxon>Helotiales incertae sedis</taxon>
        <taxon>Amylocarpus</taxon>
    </lineage>
</organism>
<dbReference type="GO" id="GO:0004674">
    <property type="term" value="F:protein serine/threonine kinase activity"/>
    <property type="evidence" value="ECO:0007669"/>
    <property type="project" value="UniProtKB-KW"/>
</dbReference>
<keyword evidence="2" id="KW-0547">Nucleotide-binding</keyword>
<evidence type="ECO:0000256" key="2">
    <source>
        <dbReference type="ARBA" id="ARBA00022741"/>
    </source>
</evidence>
<dbReference type="InterPro" id="IPR050117">
    <property type="entry name" value="MAPK"/>
</dbReference>
<evidence type="ECO:0000259" key="4">
    <source>
        <dbReference type="PROSITE" id="PS50011"/>
    </source>
</evidence>
<dbReference type="InterPro" id="IPR000719">
    <property type="entry name" value="Prot_kinase_dom"/>
</dbReference>
<dbReference type="PANTHER" id="PTHR24055">
    <property type="entry name" value="MITOGEN-ACTIVATED PROTEIN KINASE"/>
    <property type="match status" value="1"/>
</dbReference>
<evidence type="ECO:0000313" key="6">
    <source>
        <dbReference type="Proteomes" id="UP000824998"/>
    </source>
</evidence>
<dbReference type="SUPFAM" id="SSF56112">
    <property type="entry name" value="Protein kinase-like (PK-like)"/>
    <property type="match status" value="1"/>
</dbReference>
<dbReference type="Proteomes" id="UP000824998">
    <property type="component" value="Unassembled WGS sequence"/>
</dbReference>
<dbReference type="Pfam" id="PF00069">
    <property type="entry name" value="Pkinase"/>
    <property type="match status" value="1"/>
</dbReference>
<dbReference type="SMART" id="SM00220">
    <property type="entry name" value="S_TKc"/>
    <property type="match status" value="1"/>
</dbReference>
<keyword evidence="3" id="KW-0067">ATP-binding</keyword>
<dbReference type="GO" id="GO:0005524">
    <property type="term" value="F:ATP binding"/>
    <property type="evidence" value="ECO:0007669"/>
    <property type="project" value="UniProtKB-KW"/>
</dbReference>
<keyword evidence="6" id="KW-1185">Reference proteome</keyword>
<gene>
    <name evidence="5" type="ORF">BJ875DRAFT_535071</name>
</gene>